<feature type="compositionally biased region" description="Acidic residues" evidence="1">
    <location>
        <begin position="408"/>
        <end position="420"/>
    </location>
</feature>
<feature type="transmembrane region" description="Helical" evidence="2">
    <location>
        <begin position="353"/>
        <end position="372"/>
    </location>
</feature>
<feature type="transmembrane region" description="Helical" evidence="2">
    <location>
        <begin position="93"/>
        <end position="111"/>
    </location>
</feature>
<keyword evidence="2" id="KW-0812">Transmembrane</keyword>
<dbReference type="Proteomes" id="UP000799324">
    <property type="component" value="Unassembled WGS sequence"/>
</dbReference>
<dbReference type="OrthoDB" id="3550824at2759"/>
<feature type="transmembrane region" description="Helical" evidence="2">
    <location>
        <begin position="60"/>
        <end position="81"/>
    </location>
</feature>
<accession>A0A6A6SZS8</accession>
<evidence type="ECO:0000313" key="3">
    <source>
        <dbReference type="EMBL" id="KAF2652123.1"/>
    </source>
</evidence>
<evidence type="ECO:0000256" key="2">
    <source>
        <dbReference type="SAM" id="Phobius"/>
    </source>
</evidence>
<feature type="transmembrane region" description="Helical" evidence="2">
    <location>
        <begin position="289"/>
        <end position="314"/>
    </location>
</feature>
<feature type="transmembrane region" description="Helical" evidence="2">
    <location>
        <begin position="131"/>
        <end position="151"/>
    </location>
</feature>
<sequence length="437" mass="49603">MPTQRPVSNHHNIRNAPLRKSLNLEATMSLPNATDATDLFGIANTTDVTDPYGTAKVSGFYGPGTWSSWYLALVASAMRIYTKPHARLDPNTWLFVVGTNWAAMDLLRILAQTVWKDDGKMDAQDIGRVSAAIMLAFWGNVYALAQVLVLAVATRDPEPRQRLLTHLAGFVLPTVALNCFVFSLEWVEKEPRLGGHALDAFPILYFGGEELRWVFLVGLIAFVFVMAVGLFAMLLNLVYVGFVYPELREWKRVANVRPLYYGFVIAFFLVVCFSLMFMFGRVAKHFSRLFILIFSPVFLIATFVYSVAFLVAVLIVMPLWYFVRLVLTGFKAWSNAAYFMPLAPQLLTEWDQAFGLFLGVSLLFGFEVYPAVVRYKNDRRMFEVNINRRMANARGRRGLIDESSSGDQDVDPDDLGEDEEPNDLFRFARMVRFRTSH</sequence>
<organism evidence="3 4">
    <name type="scientific">Lophiostoma macrostomum CBS 122681</name>
    <dbReference type="NCBI Taxonomy" id="1314788"/>
    <lineage>
        <taxon>Eukaryota</taxon>
        <taxon>Fungi</taxon>
        <taxon>Dikarya</taxon>
        <taxon>Ascomycota</taxon>
        <taxon>Pezizomycotina</taxon>
        <taxon>Dothideomycetes</taxon>
        <taxon>Pleosporomycetidae</taxon>
        <taxon>Pleosporales</taxon>
        <taxon>Lophiostomataceae</taxon>
        <taxon>Lophiostoma</taxon>
    </lineage>
</organism>
<keyword evidence="2" id="KW-0472">Membrane</keyword>
<feature type="transmembrane region" description="Helical" evidence="2">
    <location>
        <begin position="163"/>
        <end position="184"/>
    </location>
</feature>
<keyword evidence="2" id="KW-1133">Transmembrane helix</keyword>
<feature type="region of interest" description="Disordered" evidence="1">
    <location>
        <begin position="399"/>
        <end position="420"/>
    </location>
</feature>
<reference evidence="3" key="1">
    <citation type="journal article" date="2020" name="Stud. Mycol.">
        <title>101 Dothideomycetes genomes: a test case for predicting lifestyles and emergence of pathogens.</title>
        <authorList>
            <person name="Haridas S."/>
            <person name="Albert R."/>
            <person name="Binder M."/>
            <person name="Bloem J."/>
            <person name="Labutti K."/>
            <person name="Salamov A."/>
            <person name="Andreopoulos B."/>
            <person name="Baker S."/>
            <person name="Barry K."/>
            <person name="Bills G."/>
            <person name="Bluhm B."/>
            <person name="Cannon C."/>
            <person name="Castanera R."/>
            <person name="Culley D."/>
            <person name="Daum C."/>
            <person name="Ezra D."/>
            <person name="Gonzalez J."/>
            <person name="Henrissat B."/>
            <person name="Kuo A."/>
            <person name="Liang C."/>
            <person name="Lipzen A."/>
            <person name="Lutzoni F."/>
            <person name="Magnuson J."/>
            <person name="Mondo S."/>
            <person name="Nolan M."/>
            <person name="Ohm R."/>
            <person name="Pangilinan J."/>
            <person name="Park H.-J."/>
            <person name="Ramirez L."/>
            <person name="Alfaro M."/>
            <person name="Sun H."/>
            <person name="Tritt A."/>
            <person name="Yoshinaga Y."/>
            <person name="Zwiers L.-H."/>
            <person name="Turgeon B."/>
            <person name="Goodwin S."/>
            <person name="Spatafora J."/>
            <person name="Crous P."/>
            <person name="Grigoriev I."/>
        </authorList>
    </citation>
    <scope>NUCLEOTIDE SEQUENCE</scope>
    <source>
        <strain evidence="3">CBS 122681</strain>
    </source>
</reference>
<evidence type="ECO:0000256" key="1">
    <source>
        <dbReference type="SAM" id="MobiDB-lite"/>
    </source>
</evidence>
<evidence type="ECO:0000313" key="4">
    <source>
        <dbReference type="Proteomes" id="UP000799324"/>
    </source>
</evidence>
<proteinExistence type="predicted"/>
<feature type="transmembrane region" description="Helical" evidence="2">
    <location>
        <begin position="213"/>
        <end position="238"/>
    </location>
</feature>
<dbReference type="AlphaFoldDB" id="A0A6A6SZS8"/>
<protein>
    <submittedName>
        <fullName evidence="3">Uncharacterized protein</fullName>
    </submittedName>
</protein>
<feature type="transmembrane region" description="Helical" evidence="2">
    <location>
        <begin position="259"/>
        <end position="283"/>
    </location>
</feature>
<keyword evidence="4" id="KW-1185">Reference proteome</keyword>
<dbReference type="EMBL" id="MU004409">
    <property type="protein sequence ID" value="KAF2652123.1"/>
    <property type="molecule type" value="Genomic_DNA"/>
</dbReference>
<feature type="transmembrane region" description="Helical" evidence="2">
    <location>
        <begin position="321"/>
        <end position="341"/>
    </location>
</feature>
<gene>
    <name evidence="3" type="ORF">K491DRAFT_695857</name>
</gene>
<name>A0A6A6SZS8_9PLEO</name>